<reference evidence="2 3" key="1">
    <citation type="submission" date="2020-05" db="EMBL/GenBank/DDBJ databases">
        <title>Complete genome sequence of Gemmatimonas greenlandica TET16.</title>
        <authorList>
            <person name="Zeng Y."/>
        </authorList>
    </citation>
    <scope>NUCLEOTIDE SEQUENCE [LARGE SCALE GENOMIC DNA]</scope>
    <source>
        <strain evidence="2 3">TET16</strain>
    </source>
</reference>
<dbReference type="AlphaFoldDB" id="A0A6M4IUQ3"/>
<sequence>MSKSKIVRVRAELATPRPRKTARNPVPDDAEIERRAANDPDNPPLTAAQLASMHLLRDAPPKVLLSLRVDANVLAAYRRSGKGWQTRMNEVLAAAVSTSEPSVSTVVDDIEASARRTLALAQQLRQRGVET</sequence>
<gene>
    <name evidence="2" type="ORF">HKW67_21340</name>
</gene>
<evidence type="ECO:0000313" key="3">
    <source>
        <dbReference type="Proteomes" id="UP000500938"/>
    </source>
</evidence>
<dbReference type="InterPro" id="IPR025528">
    <property type="entry name" value="BrnA_antitoxin"/>
</dbReference>
<protein>
    <submittedName>
        <fullName evidence="2">BrnA antitoxin family protein</fullName>
    </submittedName>
</protein>
<feature type="region of interest" description="Disordered" evidence="1">
    <location>
        <begin position="1"/>
        <end position="46"/>
    </location>
</feature>
<dbReference type="Proteomes" id="UP000500938">
    <property type="component" value="Chromosome"/>
</dbReference>
<organism evidence="2 3">
    <name type="scientific">Gemmatimonas groenlandica</name>
    <dbReference type="NCBI Taxonomy" id="2732249"/>
    <lineage>
        <taxon>Bacteria</taxon>
        <taxon>Pseudomonadati</taxon>
        <taxon>Gemmatimonadota</taxon>
        <taxon>Gemmatimonadia</taxon>
        <taxon>Gemmatimonadales</taxon>
        <taxon>Gemmatimonadaceae</taxon>
        <taxon>Gemmatimonas</taxon>
    </lineage>
</organism>
<dbReference type="RefSeq" id="WP_171227324.1">
    <property type="nucleotide sequence ID" value="NZ_CP053085.1"/>
</dbReference>
<proteinExistence type="predicted"/>
<evidence type="ECO:0000313" key="2">
    <source>
        <dbReference type="EMBL" id="QJR37888.1"/>
    </source>
</evidence>
<dbReference type="EMBL" id="CP053085">
    <property type="protein sequence ID" value="QJR37888.1"/>
    <property type="molecule type" value="Genomic_DNA"/>
</dbReference>
<keyword evidence="3" id="KW-1185">Reference proteome</keyword>
<dbReference type="Pfam" id="PF14384">
    <property type="entry name" value="BrnA_antitoxin"/>
    <property type="match status" value="1"/>
</dbReference>
<dbReference type="KEGG" id="ggr:HKW67_21340"/>
<accession>A0A6M4IUQ3</accession>
<evidence type="ECO:0000256" key="1">
    <source>
        <dbReference type="SAM" id="MobiDB-lite"/>
    </source>
</evidence>
<name>A0A6M4IUQ3_9BACT</name>